<evidence type="ECO:0000313" key="1">
    <source>
        <dbReference type="EMBL" id="CDW97167.1"/>
    </source>
</evidence>
<evidence type="ECO:0000313" key="2">
    <source>
        <dbReference type="Proteomes" id="UP000242770"/>
    </source>
</evidence>
<protein>
    <submittedName>
        <fullName evidence="1">Uncharacterized protein</fullName>
    </submittedName>
</protein>
<dbReference type="Proteomes" id="UP000242770">
    <property type="component" value="Unassembled WGS sequence"/>
</dbReference>
<reference evidence="2" key="1">
    <citation type="submission" date="2014-06" db="EMBL/GenBank/DDBJ databases">
        <authorList>
            <person name="Berkman P.J."/>
        </authorList>
    </citation>
    <scope>NUCLEOTIDE SEQUENCE [LARGE SCALE GENOMIC DNA]</scope>
</reference>
<gene>
    <name evidence="1" type="primary">SSCI24840.1</name>
</gene>
<sequence>MTRAAAAIKTTRAARPTPRQRSNLRYVLRAPKYLGGTVEQTALVMLFSSFSAGGKGFEKTYSCL</sequence>
<proteinExistence type="predicted"/>
<keyword evidence="2" id="KW-1185">Reference proteome</keyword>
<dbReference type="EMBL" id="CCFA01001302">
    <property type="protein sequence ID" value="CDW97167.1"/>
    <property type="molecule type" value="Genomic_DNA"/>
</dbReference>
<dbReference type="AlphaFoldDB" id="A0A0F7S2L7"/>
<name>A0A0F7S2L7_9BASI</name>
<organism evidence="1 2">
    <name type="scientific">Sporisorium scitamineum</name>
    <dbReference type="NCBI Taxonomy" id="49012"/>
    <lineage>
        <taxon>Eukaryota</taxon>
        <taxon>Fungi</taxon>
        <taxon>Dikarya</taxon>
        <taxon>Basidiomycota</taxon>
        <taxon>Ustilaginomycotina</taxon>
        <taxon>Ustilaginomycetes</taxon>
        <taxon>Ustilaginales</taxon>
        <taxon>Ustilaginaceae</taxon>
        <taxon>Sporisorium</taxon>
    </lineage>
</organism>
<accession>A0A0F7S2L7</accession>